<accession>A0ABY0FJZ7</accession>
<dbReference type="PIRSF" id="PIRSF000722">
    <property type="entry name" value="Acetate_prop_kin"/>
    <property type="match status" value="1"/>
</dbReference>
<proteinExistence type="inferred from homology"/>
<dbReference type="Pfam" id="PF00871">
    <property type="entry name" value="Acetate_kinase"/>
    <property type="match status" value="1"/>
</dbReference>
<keyword evidence="6" id="KW-0460">Magnesium</keyword>
<comment type="caution">
    <text evidence="8">The sequence shown here is derived from an EMBL/GenBank/DDBJ whole genome shotgun (WGS) entry which is preliminary data.</text>
</comment>
<keyword evidence="9" id="KW-1185">Reference proteome</keyword>
<evidence type="ECO:0000256" key="6">
    <source>
        <dbReference type="HAMAP-Rule" id="MF_00020"/>
    </source>
</evidence>
<keyword evidence="2 6" id="KW-0808">Transferase</keyword>
<comment type="similarity">
    <text evidence="1 6 7">Belongs to the acetokinase family.</text>
</comment>
<dbReference type="HAMAP" id="MF_00020">
    <property type="entry name" value="Acetate_kinase"/>
    <property type="match status" value="1"/>
</dbReference>
<evidence type="ECO:0000313" key="9">
    <source>
        <dbReference type="Proteomes" id="UP001191004"/>
    </source>
</evidence>
<name>A0ABY0FJZ7_9BACT</name>
<comment type="caution">
    <text evidence="6">Lacks conserved residue(s) required for the propagation of feature annotation.</text>
</comment>
<feature type="binding site" evidence="6">
    <location>
        <position position="11"/>
    </location>
    <ligand>
        <name>Mg(2+)</name>
        <dbReference type="ChEBI" id="CHEBI:18420"/>
    </ligand>
</feature>
<protein>
    <recommendedName>
        <fullName evidence="6">Acetate kinase</fullName>
        <ecNumber evidence="6">2.7.2.1</ecNumber>
    </recommendedName>
    <alternativeName>
        <fullName evidence="6">Acetokinase</fullName>
    </alternativeName>
</protein>
<keyword evidence="6" id="KW-0963">Cytoplasm</keyword>
<evidence type="ECO:0000256" key="3">
    <source>
        <dbReference type="ARBA" id="ARBA00022741"/>
    </source>
</evidence>
<keyword evidence="3 6" id="KW-0547">Nucleotide-binding</keyword>
<feature type="binding site" evidence="6">
    <location>
        <begin position="204"/>
        <end position="208"/>
    </location>
    <ligand>
        <name>ATP</name>
        <dbReference type="ChEBI" id="CHEBI:30616"/>
    </ligand>
</feature>
<keyword evidence="6" id="KW-0479">Metal-binding</keyword>
<comment type="subcellular location">
    <subcellularLocation>
        <location evidence="6">Cytoplasm</location>
    </subcellularLocation>
</comment>
<reference evidence="8 9" key="1">
    <citation type="journal article" date="2018" name="bioRxiv">
        <title>Evidence of independent acquisition and adaption of ultra-small bacteria to human hosts across the highly diverse yet reduced genomes of the phylum Saccharibacteria.</title>
        <authorList>
            <person name="McLean J.S."/>
            <person name="Bor B."/>
            <person name="To T.T."/>
            <person name="Liu Q."/>
            <person name="Kearns K.A."/>
            <person name="Solden L.M."/>
            <person name="Wrighton K.C."/>
            <person name="He X."/>
            <person name="Shi W."/>
        </authorList>
    </citation>
    <scope>NUCLEOTIDE SEQUENCE [LARGE SCALE GENOMIC DNA]</scope>
    <source>
        <strain evidence="8 9">TM7_KMM_G3_1_HOT_351</strain>
    </source>
</reference>
<evidence type="ECO:0000313" key="8">
    <source>
        <dbReference type="EMBL" id="RYC73575.1"/>
    </source>
</evidence>
<feature type="binding site" evidence="6">
    <location>
        <position position="382"/>
    </location>
    <ligand>
        <name>Mg(2+)</name>
        <dbReference type="ChEBI" id="CHEBI:18420"/>
    </ligand>
</feature>
<evidence type="ECO:0000256" key="5">
    <source>
        <dbReference type="ARBA" id="ARBA00022840"/>
    </source>
</evidence>
<feature type="binding site" evidence="6">
    <location>
        <position position="90"/>
    </location>
    <ligand>
        <name>substrate</name>
    </ligand>
</feature>
<dbReference type="EC" id="2.7.2.1" evidence="6"/>
<dbReference type="SUPFAM" id="SSF53067">
    <property type="entry name" value="Actin-like ATPase domain"/>
    <property type="match status" value="2"/>
</dbReference>
<comment type="cofactor">
    <cofactor evidence="6">
        <name>Mg(2+)</name>
        <dbReference type="ChEBI" id="CHEBI:18420"/>
    </cofactor>
    <cofactor evidence="6">
        <name>Mn(2+)</name>
        <dbReference type="ChEBI" id="CHEBI:29035"/>
    </cofactor>
    <text evidence="6">Mg(2+). Can also accept Mn(2+).</text>
</comment>
<dbReference type="PRINTS" id="PR00471">
    <property type="entry name" value="ACETATEKNASE"/>
</dbReference>
<keyword evidence="5 6" id="KW-0067">ATP-binding</keyword>
<dbReference type="Proteomes" id="UP001191004">
    <property type="component" value="Unassembled WGS sequence"/>
</dbReference>
<evidence type="ECO:0000256" key="4">
    <source>
        <dbReference type="ARBA" id="ARBA00022777"/>
    </source>
</evidence>
<sequence length="397" mass="43783">MNNDRLILITNPGSSSRKYALYRGSNFLCALHFEFEGDKIVYTLKKADGTKNKTETKFTTLNEVVSGLEKILVDEQYIGGPTKLDAILARVAAPGSYFAEDHIVDEECLAQLETAKARAPLHAPVIANEIEQLKKTFKETTVIAISDSGFHNSRPELMKAYAIDTEVANKYDIKRWGYHGLSVGSIARYMREQDILEEKMIVCHVGSGSSITAVYNGKSHDTTMGYTPLEGVMMATRTGSMDVAAALAIKRELGLKTDDELEKYLNKQGGLLGVSGQSDDMREIIRLRDEGDSRGVFAHALYIYRLQSAIGQMAASLGGVDALVFTATIGERSDDVRRRVVQKLGYLGFTIDEAKNTGDMNERQCNIAAVGSKPIYVIKTDESDEMIVRANDLLNKI</sequence>
<feature type="site" description="Transition state stabilizer" evidence="6">
    <location>
        <position position="237"/>
    </location>
</feature>
<dbReference type="PROSITE" id="PS01076">
    <property type="entry name" value="ACETATE_KINASE_2"/>
    <property type="match status" value="1"/>
</dbReference>
<reference evidence="8 9" key="2">
    <citation type="journal article" date="2020" name="Cell Rep.">
        <title>Acquisition and Adaptation of Ultra-small Parasitic Reduced Genome Bacteria to Mammalian Hosts.</title>
        <authorList>
            <person name="McLean J.S."/>
            <person name="Bor B."/>
            <person name="Kerns K.A."/>
            <person name="Liu Q."/>
            <person name="To T.T."/>
            <person name="Solden L."/>
            <person name="Hendrickson E.L."/>
            <person name="Wrighton K."/>
            <person name="Shi W."/>
            <person name="He X."/>
        </authorList>
    </citation>
    <scope>NUCLEOTIDE SEQUENCE [LARGE SCALE GENOMIC DNA]</scope>
    <source>
        <strain evidence="8 9">TM7_KMM_G3_1_HOT_351</strain>
    </source>
</reference>
<dbReference type="EMBL" id="PRLL01000008">
    <property type="protein sequence ID" value="RYC73575.1"/>
    <property type="molecule type" value="Genomic_DNA"/>
</dbReference>
<comment type="subunit">
    <text evidence="6">Homodimer.</text>
</comment>
<comment type="function">
    <text evidence="6">Catalyzes the formation of acetyl phosphate from acetate and ATP. Can also catalyze the reverse reaction.</text>
</comment>
<evidence type="ECO:0000256" key="2">
    <source>
        <dbReference type="ARBA" id="ARBA00022679"/>
    </source>
</evidence>
<feature type="binding site" evidence="6">
    <location>
        <begin position="280"/>
        <end position="282"/>
    </location>
    <ligand>
        <name>ATP</name>
        <dbReference type="ChEBI" id="CHEBI:30616"/>
    </ligand>
</feature>
<keyword evidence="4 6" id="KW-0418">Kinase</keyword>
<feature type="binding site" evidence="6">
    <location>
        <position position="18"/>
    </location>
    <ligand>
        <name>ATP</name>
        <dbReference type="ChEBI" id="CHEBI:30616"/>
    </ligand>
</feature>
<dbReference type="Gene3D" id="3.30.420.40">
    <property type="match status" value="2"/>
</dbReference>
<dbReference type="PANTHER" id="PTHR21060">
    <property type="entry name" value="ACETATE KINASE"/>
    <property type="match status" value="1"/>
</dbReference>
<gene>
    <name evidence="6 8" type="primary">ackA</name>
    <name evidence="8" type="ORF">G3KMM_00330</name>
</gene>
<comment type="catalytic activity">
    <reaction evidence="6">
        <text>acetate + ATP = acetyl phosphate + ADP</text>
        <dbReference type="Rhea" id="RHEA:11352"/>
        <dbReference type="ChEBI" id="CHEBI:22191"/>
        <dbReference type="ChEBI" id="CHEBI:30089"/>
        <dbReference type="ChEBI" id="CHEBI:30616"/>
        <dbReference type="ChEBI" id="CHEBI:456216"/>
        <dbReference type="EC" id="2.7.2.1"/>
    </reaction>
</comment>
<dbReference type="InterPro" id="IPR023865">
    <property type="entry name" value="Aliphatic_acid_kinase_CS"/>
</dbReference>
<feature type="active site" description="Proton donor/acceptor" evidence="6">
    <location>
        <position position="147"/>
    </location>
</feature>
<evidence type="ECO:0000256" key="7">
    <source>
        <dbReference type="RuleBase" id="RU003835"/>
    </source>
</evidence>
<evidence type="ECO:0000256" key="1">
    <source>
        <dbReference type="ARBA" id="ARBA00008748"/>
    </source>
</evidence>
<dbReference type="PANTHER" id="PTHR21060:SF15">
    <property type="entry name" value="ACETATE KINASE-RELATED"/>
    <property type="match status" value="1"/>
</dbReference>
<dbReference type="InterPro" id="IPR000890">
    <property type="entry name" value="Aliphatic_acid_kin_short-chain"/>
</dbReference>
<comment type="pathway">
    <text evidence="6">Metabolic intermediate biosynthesis; acetyl-CoA biosynthesis; acetyl-CoA from acetate: step 1/2.</text>
</comment>
<dbReference type="InterPro" id="IPR004372">
    <property type="entry name" value="Ac/propionate_kinase"/>
</dbReference>
<feature type="site" description="Transition state stabilizer" evidence="6">
    <location>
        <position position="179"/>
    </location>
</feature>
<organism evidence="8 9">
    <name type="scientific">Candidatus Nanosyncoccus nanoralicus</name>
    <dbReference type="NCBI Taxonomy" id="2171996"/>
    <lineage>
        <taxon>Bacteria</taxon>
        <taxon>Candidatus Saccharimonadota</taxon>
        <taxon>Candidatus Nanosyncoccalia</taxon>
        <taxon>Candidatus Nanosyncoccales</taxon>
        <taxon>Candidatus Nanosyncoccaceae</taxon>
        <taxon>Candidatus Nanosyncoccus</taxon>
    </lineage>
</organism>
<dbReference type="InterPro" id="IPR043129">
    <property type="entry name" value="ATPase_NBD"/>
</dbReference>
<dbReference type="GO" id="GO:0008776">
    <property type="term" value="F:acetate kinase activity"/>
    <property type="evidence" value="ECO:0007669"/>
    <property type="project" value="UniProtKB-EC"/>
</dbReference>